<dbReference type="Proteomes" id="UP001295684">
    <property type="component" value="Unassembled WGS sequence"/>
</dbReference>
<feature type="compositionally biased region" description="Low complexity" evidence="2">
    <location>
        <begin position="673"/>
        <end position="694"/>
    </location>
</feature>
<evidence type="ECO:0000313" key="5">
    <source>
        <dbReference type="Proteomes" id="UP001295684"/>
    </source>
</evidence>
<dbReference type="InterPro" id="IPR043472">
    <property type="entry name" value="Macro_dom-like"/>
</dbReference>
<feature type="domain" description="Macro" evidence="3">
    <location>
        <begin position="1011"/>
        <end position="1098"/>
    </location>
</feature>
<feature type="compositionally biased region" description="Polar residues" evidence="2">
    <location>
        <begin position="1"/>
        <end position="20"/>
    </location>
</feature>
<feature type="compositionally biased region" description="Basic and acidic residues" evidence="2">
    <location>
        <begin position="441"/>
        <end position="450"/>
    </location>
</feature>
<evidence type="ECO:0000313" key="4">
    <source>
        <dbReference type="EMBL" id="CAI2383527.1"/>
    </source>
</evidence>
<feature type="compositionally biased region" description="Acidic residues" evidence="2">
    <location>
        <begin position="1139"/>
        <end position="1161"/>
    </location>
</feature>
<feature type="compositionally biased region" description="Basic and acidic residues" evidence="2">
    <location>
        <begin position="1213"/>
        <end position="1228"/>
    </location>
</feature>
<comment type="caution">
    <text evidence="4">The sequence shown here is derived from an EMBL/GenBank/DDBJ whole genome shotgun (WGS) entry which is preliminary data.</text>
</comment>
<feature type="compositionally biased region" description="Polar residues" evidence="2">
    <location>
        <begin position="431"/>
        <end position="440"/>
    </location>
</feature>
<feature type="compositionally biased region" description="Basic and acidic residues" evidence="2">
    <location>
        <begin position="1277"/>
        <end position="1291"/>
    </location>
</feature>
<feature type="region of interest" description="Disordered" evidence="2">
    <location>
        <begin position="1"/>
        <end position="69"/>
    </location>
</feature>
<proteinExistence type="predicted"/>
<feature type="compositionally biased region" description="Basic and acidic residues" evidence="2">
    <location>
        <begin position="32"/>
        <end position="69"/>
    </location>
</feature>
<keyword evidence="1" id="KW-0175">Coiled coil</keyword>
<protein>
    <recommendedName>
        <fullName evidence="3">Macro domain-containing protein</fullName>
    </recommendedName>
</protein>
<evidence type="ECO:0000259" key="3">
    <source>
        <dbReference type="Pfam" id="PF01661"/>
    </source>
</evidence>
<feature type="compositionally biased region" description="Polar residues" evidence="2">
    <location>
        <begin position="329"/>
        <end position="341"/>
    </location>
</feature>
<dbReference type="SUPFAM" id="SSF52949">
    <property type="entry name" value="Macro domain-like"/>
    <property type="match status" value="1"/>
</dbReference>
<accession>A0AAD2D7E0</accession>
<feature type="coiled-coil region" evidence="1">
    <location>
        <begin position="539"/>
        <end position="566"/>
    </location>
</feature>
<feature type="region of interest" description="Disordered" evidence="2">
    <location>
        <begin position="323"/>
        <end position="375"/>
    </location>
</feature>
<dbReference type="InterPro" id="IPR002589">
    <property type="entry name" value="Macro_dom"/>
</dbReference>
<feature type="region of interest" description="Disordered" evidence="2">
    <location>
        <begin position="431"/>
        <end position="455"/>
    </location>
</feature>
<evidence type="ECO:0000256" key="2">
    <source>
        <dbReference type="SAM" id="MobiDB-lite"/>
    </source>
</evidence>
<feature type="region of interest" description="Disordered" evidence="2">
    <location>
        <begin position="1212"/>
        <end position="1291"/>
    </location>
</feature>
<dbReference type="Pfam" id="PF01661">
    <property type="entry name" value="Macro"/>
    <property type="match status" value="1"/>
</dbReference>
<feature type="compositionally biased region" description="Basic residues" evidence="2">
    <location>
        <begin position="1267"/>
        <end position="1276"/>
    </location>
</feature>
<feature type="region of interest" description="Disordered" evidence="2">
    <location>
        <begin position="1137"/>
        <end position="1166"/>
    </location>
</feature>
<organism evidence="4 5">
    <name type="scientific">Euplotes crassus</name>
    <dbReference type="NCBI Taxonomy" id="5936"/>
    <lineage>
        <taxon>Eukaryota</taxon>
        <taxon>Sar</taxon>
        <taxon>Alveolata</taxon>
        <taxon>Ciliophora</taxon>
        <taxon>Intramacronucleata</taxon>
        <taxon>Spirotrichea</taxon>
        <taxon>Hypotrichia</taxon>
        <taxon>Euplotida</taxon>
        <taxon>Euplotidae</taxon>
        <taxon>Moneuplotes</taxon>
    </lineage>
</organism>
<keyword evidence="5" id="KW-1185">Reference proteome</keyword>
<dbReference type="Gene3D" id="3.40.220.10">
    <property type="entry name" value="Leucine Aminopeptidase, subunit E, domain 1"/>
    <property type="match status" value="1"/>
</dbReference>
<evidence type="ECO:0000256" key="1">
    <source>
        <dbReference type="SAM" id="Coils"/>
    </source>
</evidence>
<reference evidence="4" key="1">
    <citation type="submission" date="2023-07" db="EMBL/GenBank/DDBJ databases">
        <authorList>
            <consortium name="AG Swart"/>
            <person name="Singh M."/>
            <person name="Singh A."/>
            <person name="Seah K."/>
            <person name="Emmerich C."/>
        </authorList>
    </citation>
    <scope>NUCLEOTIDE SEQUENCE</scope>
    <source>
        <strain evidence="4">DP1</strain>
    </source>
</reference>
<dbReference type="PANTHER" id="PTHR23159">
    <property type="entry name" value="CENTROSOMAL PROTEIN 2"/>
    <property type="match status" value="1"/>
</dbReference>
<name>A0AAD2D7E0_EUPCR</name>
<dbReference type="EMBL" id="CAMPGE010025803">
    <property type="protein sequence ID" value="CAI2383527.1"/>
    <property type="molecule type" value="Genomic_DNA"/>
</dbReference>
<feature type="region of interest" description="Disordered" evidence="2">
    <location>
        <begin position="662"/>
        <end position="694"/>
    </location>
</feature>
<dbReference type="PANTHER" id="PTHR23159:SF31">
    <property type="entry name" value="CENTROSOME-ASSOCIATED PROTEIN CEP250 ISOFORM X1"/>
    <property type="match status" value="1"/>
</dbReference>
<gene>
    <name evidence="4" type="ORF">ECRASSUSDP1_LOCUS25030</name>
</gene>
<sequence>MYFEANSRSGGQKRTSSGKVSISGVKRNKKIGSHDKSHTEKVSETKEQEEDFKRSQDYENLSKLDDMKIEKPATLASDADHKVLSHYKEINPALQEISLKNLPNDLTQRREKLAEIQTKAEANKRFVEDSLEESNKKIKKGLKHVKAIDEENLGEQEKLEHRLGDLRKERTEFEVRRVQKLGGIVNELYSERSELVAKSSKKMEKIKKSLNDLASGISQNINIQDQPETVKLLKDSCAELPHLPQHIDLNIKNVVKTDSPKNVKKLILGLESLTNKSSADLTVELKDYPEFANAESDLIEDASQIEEKMIDRINKALEELDEEAKEIPESSTHNLPHTSPSPRKPRTATDKSFKQSQPKTTKPYGSEYSAGVSEFPDGRSRKVIREAIFSDVDLLSDLEIDQILPDKLSNAFDKFEKSIENGVKKELSNIQKAQDQINKSQIEEQKHDPSFHSSSFKAEGKETEITLKICNLCKLMSKYDELILQKKESERIIDEENDAYYKTNRKKFFKGYVDGCGLCYYTNSRIRESSEKRRLVALKDEDKEMYNQLSKLVKDLKKAFKKLVESEIFHNSQNPGFLNLFSCYNENMEILQSQSKQHIPYGVTKFKQILSKSKTENSSSSILHKEPKESSKETISAALTKISNQLTHEIFLLKSSISEYIQKSHSTAPKPPSQSSSDPDPQPTDSSSQSPKTQKTLSQLTACLKACKQGFTDCQTQKKSFNRFISQKMKQKEEDYRYLKKEYDELYQKVGSTNEDNRKRQGALEKYFRSVDMVCGKVLKGFEITSTALGQKTAHLNDLTNKITKFNTKITSHNQKATAVNTKNLALITSLQKHIETLLTDKNSAFKNLRSLTVKIAEAIPENLIPEYKVDIDALHKQLSQEEASLAASVKELKHEIKLHYKITEESNKRKDIEMEEVMVQRAKCDLLEFVNQEVAQEVKDVEDEIDRLGIRERANEGGKVKGCNGCTVVYKNISELKNLSASAIVVPINEQLRVNNIANEYSGLDLKNNDHFKDKCDKFKKENYRLRTGLSTVFEAKKMKADNVIIAACPIINNTKGFSKQLMQKVILGILDKIIDYDFKSIIIPTFSNSISNFPDNIFKKLIKEEILKFTEQNSEMQDKEIILCLRSAKDGGYIEGKEDEIDQEETKEETKEESENDNPEDLKKKIQKVKERKNEIKQQYNELCSDFNELKEKNEQLEKDKREAINQLFEITRDDKYYQESNEEYKSASNDSNEECEEEALSRHNSMPCSKKKARNINDSSSGSSRKREKKSKKEKKEKNKLKEKYGCE</sequence>